<dbReference type="AlphaFoldDB" id="A0A6G9YK49"/>
<organism evidence="1 2">
    <name type="scientific">Nocardia arthritidis</name>
    <dbReference type="NCBI Taxonomy" id="228602"/>
    <lineage>
        <taxon>Bacteria</taxon>
        <taxon>Bacillati</taxon>
        <taxon>Actinomycetota</taxon>
        <taxon>Actinomycetes</taxon>
        <taxon>Mycobacteriales</taxon>
        <taxon>Nocardiaceae</taxon>
        <taxon>Nocardia</taxon>
    </lineage>
</organism>
<evidence type="ECO:0000313" key="2">
    <source>
        <dbReference type="Proteomes" id="UP000503540"/>
    </source>
</evidence>
<dbReference type="Proteomes" id="UP000503540">
    <property type="component" value="Chromosome"/>
</dbReference>
<proteinExistence type="predicted"/>
<dbReference type="EMBL" id="CP046172">
    <property type="protein sequence ID" value="QIS13582.1"/>
    <property type="molecule type" value="Genomic_DNA"/>
</dbReference>
<name>A0A6G9YK49_9NOCA</name>
<gene>
    <name evidence="1" type="ORF">F5544_28655</name>
</gene>
<reference evidence="1 2" key="1">
    <citation type="journal article" date="2019" name="ACS Chem. Biol.">
        <title>Identification and Mobilization of a Cryptic Antibiotic Biosynthesis Gene Locus from a Human-Pathogenic Nocardia Isolate.</title>
        <authorList>
            <person name="Herisse M."/>
            <person name="Ishida K."/>
            <person name="Porter J.L."/>
            <person name="Howden B."/>
            <person name="Hertweck C."/>
            <person name="Stinear T.P."/>
            <person name="Pidot S.J."/>
        </authorList>
    </citation>
    <scope>NUCLEOTIDE SEQUENCE [LARGE SCALE GENOMIC DNA]</scope>
    <source>
        <strain evidence="1 2">AUSMDU00012717</strain>
    </source>
</reference>
<protein>
    <submittedName>
        <fullName evidence="1">Uncharacterized protein</fullName>
    </submittedName>
</protein>
<sequence>MSQHYSWAVSSSPNGLITTEDARLATTALLQPGPTSTSSETGIRAAAGDPGIVQVAAGDTRSVTVRPFQMFMRSNRGAGSYIQTYDDPTPIDVLRDPPVGTAARVDLIIAQQSDTAYPGDTGNGFVVRHVPGASGTPGDPPVKGSTDFVVLARINIKAGATELTPDMIQNNTQLKRVVALGGIAPVRTADDRPPAAQTYGGQTVYRQDRGWLEISDGTKWRVPSIPVCASFVDLTTTIKDPALGQLVLSADDGMLYRWTGGSWLGVIDCGTGSSPTERHEARYETHGQSQHITGSETRIRFPDKVYESNDVVHDETFGTFTLTRGGLWRITTSQRLLAAGPGGDGGVGDDFDKNLYESYIAIVDASNYGIRYANANHDQRRKVPAALNCVAENVFPAGTQLSVIMWTSVPCDQDTSWPNINNITLTWLRP</sequence>
<accession>A0A6G9YK49</accession>
<keyword evidence="2" id="KW-1185">Reference proteome</keyword>
<dbReference type="KEGG" id="nah:F5544_28655"/>
<dbReference type="RefSeq" id="WP_167476099.1">
    <property type="nucleotide sequence ID" value="NZ_CP046172.1"/>
</dbReference>
<evidence type="ECO:0000313" key="1">
    <source>
        <dbReference type="EMBL" id="QIS13582.1"/>
    </source>
</evidence>